<proteinExistence type="predicted"/>
<dbReference type="RefSeq" id="WP_124738716.1">
    <property type="nucleotide sequence ID" value="NZ_CP034086.1"/>
</dbReference>
<evidence type="ECO:0000313" key="1">
    <source>
        <dbReference type="EMBL" id="AZG76985.1"/>
    </source>
</evidence>
<reference evidence="1 2" key="1">
    <citation type="submission" date="2018-11" db="EMBL/GenBank/DDBJ databases">
        <title>Genome squencing of methanotrophic bacteria isolated from alkaline groundwater in Korea.</title>
        <authorList>
            <person name="Nguyen L.N."/>
        </authorList>
    </citation>
    <scope>NUCLEOTIDE SEQUENCE [LARGE SCALE GENOMIC DNA]</scope>
    <source>
        <strain evidence="1 2">GW6</strain>
    </source>
</reference>
<accession>A0A3G8M6Q8</accession>
<dbReference type="KEGG" id="mros:EHO51_09720"/>
<sequence length="237" mass="26762">MAPRTLAFFVCSPHSRTGVTTAARLLTDYYLSRNVDVEGFDTDFREPLYAVFFPEATRIVDVSEIKGQISLFDRLLVADETPKIVDVWHRSYERLFATIAEIGFLEEARRRGVEPIVLFQTDVTESAANSALVLKTTWPDLMMSVIHNRGASPLGRDSLAILARYPASGKFVIPRLEAPIARALDDVNLSLSRFTREPPPEMSIVVRAALKAWLSPIFTQFQSFELRLALQSSEWLR</sequence>
<organism evidence="1 2">
    <name type="scientific">Methylocystis rosea</name>
    <dbReference type="NCBI Taxonomy" id="173366"/>
    <lineage>
        <taxon>Bacteria</taxon>
        <taxon>Pseudomonadati</taxon>
        <taxon>Pseudomonadota</taxon>
        <taxon>Alphaproteobacteria</taxon>
        <taxon>Hyphomicrobiales</taxon>
        <taxon>Methylocystaceae</taxon>
        <taxon>Methylocystis</taxon>
    </lineage>
</organism>
<name>A0A3G8M6Q8_9HYPH</name>
<evidence type="ECO:0000313" key="2">
    <source>
        <dbReference type="Proteomes" id="UP000273982"/>
    </source>
</evidence>
<dbReference type="EMBL" id="CP034086">
    <property type="protein sequence ID" value="AZG76985.1"/>
    <property type="molecule type" value="Genomic_DNA"/>
</dbReference>
<gene>
    <name evidence="1" type="ORF">EHO51_09720</name>
</gene>
<protein>
    <submittedName>
        <fullName evidence="1">Uncharacterized protein</fullName>
    </submittedName>
</protein>
<dbReference type="AlphaFoldDB" id="A0A3G8M6Q8"/>
<dbReference type="Proteomes" id="UP000273982">
    <property type="component" value="Chromosome"/>
</dbReference>